<gene>
    <name evidence="3" type="ORF">GWR21_09695</name>
</gene>
<keyword evidence="2" id="KW-0732">Signal</keyword>
<dbReference type="AlphaFoldDB" id="A0A6B9ZEC4"/>
<organism evidence="3 4">
    <name type="scientific">Chitinophaga agri</name>
    <dbReference type="NCBI Taxonomy" id="2703787"/>
    <lineage>
        <taxon>Bacteria</taxon>
        <taxon>Pseudomonadati</taxon>
        <taxon>Bacteroidota</taxon>
        <taxon>Chitinophagia</taxon>
        <taxon>Chitinophagales</taxon>
        <taxon>Chitinophagaceae</taxon>
        <taxon>Chitinophaga</taxon>
    </lineage>
</organism>
<evidence type="ECO:0000313" key="3">
    <source>
        <dbReference type="EMBL" id="QHS59851.1"/>
    </source>
</evidence>
<evidence type="ECO:0000256" key="1">
    <source>
        <dbReference type="SAM" id="MobiDB-lite"/>
    </source>
</evidence>
<dbReference type="KEGG" id="chih:GWR21_09695"/>
<dbReference type="Proteomes" id="UP000476411">
    <property type="component" value="Chromosome"/>
</dbReference>
<name>A0A6B9ZEC4_9BACT</name>
<keyword evidence="4" id="KW-1185">Reference proteome</keyword>
<evidence type="ECO:0008006" key="5">
    <source>
        <dbReference type="Google" id="ProtNLM"/>
    </source>
</evidence>
<accession>A0A6B9ZEC4</accession>
<proteinExistence type="predicted"/>
<reference evidence="3 4" key="1">
    <citation type="submission" date="2020-01" db="EMBL/GenBank/DDBJ databases">
        <title>Complete genome sequence of Chitinophaga sp. H33E-04 isolated from quinoa roots.</title>
        <authorList>
            <person name="Weon H.-Y."/>
            <person name="Lee S.A."/>
        </authorList>
    </citation>
    <scope>NUCLEOTIDE SEQUENCE [LARGE SCALE GENOMIC DNA]</scope>
    <source>
        <strain evidence="3 4">H33E-04</strain>
    </source>
</reference>
<protein>
    <recommendedName>
        <fullName evidence="5">VCBS repeat-containing protein</fullName>
    </recommendedName>
</protein>
<feature type="signal peptide" evidence="2">
    <location>
        <begin position="1"/>
        <end position="20"/>
    </location>
</feature>
<evidence type="ECO:0000256" key="2">
    <source>
        <dbReference type="SAM" id="SignalP"/>
    </source>
</evidence>
<feature type="region of interest" description="Disordered" evidence="1">
    <location>
        <begin position="18"/>
        <end position="43"/>
    </location>
</feature>
<dbReference type="RefSeq" id="WP_162331546.1">
    <property type="nucleotide sequence ID" value="NZ_CP048113.1"/>
</dbReference>
<evidence type="ECO:0000313" key="4">
    <source>
        <dbReference type="Proteomes" id="UP000476411"/>
    </source>
</evidence>
<dbReference type="EMBL" id="CP048113">
    <property type="protein sequence ID" value="QHS59851.1"/>
    <property type="molecule type" value="Genomic_DNA"/>
</dbReference>
<feature type="chain" id="PRO_5025553827" description="VCBS repeat-containing protein" evidence="2">
    <location>
        <begin position="21"/>
        <end position="231"/>
    </location>
</feature>
<sequence>MKYILLFLLSLSACTQPAPAPTTHNSEDKLHQTEPPGQSHVTRNGDTAVLRTAINNRKIEVFAIADSLLRLSQEGEATITIPFYTELFAYCDTMDINRDHQNDLFIYGHPNMHGQMSPYVFLSNNEGKLRYREDLSICNLCYDTATKQVISFYIGGVFSDHTKDAYIWKNDSLQLVRGASITVIQEGAAMFDRLQFYKGNNRKVYRTVIENSGAIWDTAVFKEYPSIYFRD</sequence>